<gene>
    <name evidence="5 6" type="primary">rgs3a</name>
</gene>
<evidence type="ECO:0000256" key="1">
    <source>
        <dbReference type="ARBA" id="ARBA00022700"/>
    </source>
</evidence>
<feature type="compositionally biased region" description="Polar residues" evidence="2">
    <location>
        <begin position="478"/>
        <end position="495"/>
    </location>
</feature>
<feature type="compositionally biased region" description="Basic and acidic residues" evidence="2">
    <location>
        <begin position="644"/>
        <end position="665"/>
    </location>
</feature>
<dbReference type="InterPro" id="IPR001478">
    <property type="entry name" value="PDZ"/>
</dbReference>
<reference evidence="5 6" key="1">
    <citation type="submission" date="2025-04" db="UniProtKB">
        <authorList>
            <consortium name="RefSeq"/>
        </authorList>
    </citation>
    <scope>IDENTIFICATION</scope>
    <source>
        <tissue evidence="5 6">Muscle</tissue>
    </source>
</reference>
<dbReference type="PANTHER" id="PTHR46848">
    <property type="entry name" value="REGULATOR OF G-PROTEIN SIGNALING 3"/>
    <property type="match status" value="1"/>
</dbReference>
<dbReference type="SMR" id="A0A9Q9W8Y0"/>
<dbReference type="GO" id="GO:0005634">
    <property type="term" value="C:nucleus"/>
    <property type="evidence" value="ECO:0007669"/>
    <property type="project" value="TreeGrafter"/>
</dbReference>
<dbReference type="SMART" id="SM00228">
    <property type="entry name" value="PDZ"/>
    <property type="match status" value="1"/>
</dbReference>
<dbReference type="GeneID" id="109064386"/>
<evidence type="ECO:0000313" key="5">
    <source>
        <dbReference type="RefSeq" id="XP_042578996.1"/>
    </source>
</evidence>
<dbReference type="AlphaFoldDB" id="A0A9Q9W8Y0"/>
<feature type="region of interest" description="Disordered" evidence="2">
    <location>
        <begin position="103"/>
        <end position="139"/>
    </location>
</feature>
<dbReference type="GO" id="GO:0009968">
    <property type="term" value="P:negative regulation of signal transduction"/>
    <property type="evidence" value="ECO:0007669"/>
    <property type="project" value="UniProtKB-KW"/>
</dbReference>
<evidence type="ECO:0000259" key="4">
    <source>
        <dbReference type="PROSITE" id="PS50132"/>
    </source>
</evidence>
<dbReference type="PROSITE" id="PS50132">
    <property type="entry name" value="RGS"/>
    <property type="match status" value="1"/>
</dbReference>
<accession>A0A9Q9W8Y0</accession>
<proteinExistence type="predicted"/>
<feature type="domain" description="PDZ" evidence="3">
    <location>
        <begin position="5"/>
        <end position="82"/>
    </location>
</feature>
<dbReference type="CDD" id="cd08713">
    <property type="entry name" value="RGS_RGS3"/>
    <property type="match status" value="1"/>
</dbReference>
<organism evidence="6">
    <name type="scientific">Cyprinus carpio</name>
    <name type="common">Common carp</name>
    <dbReference type="NCBI Taxonomy" id="7962"/>
    <lineage>
        <taxon>Eukaryota</taxon>
        <taxon>Metazoa</taxon>
        <taxon>Chordata</taxon>
        <taxon>Craniata</taxon>
        <taxon>Vertebrata</taxon>
        <taxon>Euteleostomi</taxon>
        <taxon>Actinopterygii</taxon>
        <taxon>Neopterygii</taxon>
        <taxon>Teleostei</taxon>
        <taxon>Ostariophysi</taxon>
        <taxon>Cypriniformes</taxon>
        <taxon>Cyprinidae</taxon>
        <taxon>Cyprininae</taxon>
        <taxon>Cyprinus</taxon>
    </lineage>
</organism>
<dbReference type="Proteomes" id="UP001155660">
    <property type="component" value="Chromosome B5"/>
</dbReference>
<sequence length="943" mass="105179">MQCLTVTILRGKDGFGFTICSDSPVRIQAVDPGGPADQAGLQQSDTVLQLNGQPVKHWKCVDLAYAIRNSLSEITVVVWRTGPSVKTKFEGLIHHPSCKASNYDTPVSPAKDKRGDRTAPPLPAHHHTSRRTVVNGSEGVGGGGSGAGILWGERRTAVDGKTSTQTLRGTRVKASNGDNYIILSPVNPGSQALGSIYGDKHRTLSKSPNGFLVPRLDYNTTRSALIRTVPMPETVITLPGGQMFPTPQSSVPPPPTANAQSAPGLASRTCFLRRSANSKSNTQHSGNYQQNFANYQNCTIVRSHMPHANYGTYVKVTPKILIFPIFVQPIDLCSPNRTLMISEEMILYESKHFSIKVTIFIYSDLMLVTREDELGRCNVLQNPLYLRQLQLRDDHNEDLRFYLIHMTEKCDCLLSLEANSLEQKSRVCQCLSENIKKQLQLHTRHTFCPPQQMLEPKQDEPCDPRGRRMTSEDDHSLGNLSDASATTASSPQSRSLTLLEDLCTPLEENSHLVPPTPPPSIEGEDGKSTESSMNELWREDEGKEKEEERGNTEPMTEEKEEQEFLHAHARDCEDEKQLLIDEDNASEAVETNAPPSSSSSSFVIPELRLDRSFSADALSTPGTDEEYEEDEDDDDEEEDSDDNYLERSDSKRRSMVEATSCEKHSGGLSVQNSLRRRTHSEGSLLQDPRTTCFTSDNAIDCMEVAGTHKGGWTLPSPKTLKKELTKNGGSMHQLCMLFSGRKLSAGSECSCDVGPDGTKKKKTSKNLAKDMKNRLAFLRRRNESPGSTPVGKLDKSMKSVKPTPEEAMKWGESLDKLLMHKYGLAAFRAFLRTEFSEENLDFWLACEDYKKIKSQSKMASKAKKIFAEFIAIQSCKEVNLDSYTREHTKENLQNIDRSCFDLAQRRIYGLMEKDSYPRFLRSELYMDLVNQKKPSTTSTSSSS</sequence>
<evidence type="ECO:0000313" key="6">
    <source>
        <dbReference type="RefSeq" id="XP_042578997.1"/>
    </source>
</evidence>
<dbReference type="OrthoDB" id="196547at2759"/>
<dbReference type="CDD" id="cd06711">
    <property type="entry name" value="PDZ_RGS3-like"/>
    <property type="match status" value="1"/>
</dbReference>
<dbReference type="PANTHER" id="PTHR46848:SF1">
    <property type="entry name" value="REGULATOR OF G-PROTEIN SIGNALING 3"/>
    <property type="match status" value="1"/>
</dbReference>
<feature type="compositionally biased region" description="Basic and acidic residues" evidence="2">
    <location>
        <begin position="536"/>
        <end position="551"/>
    </location>
</feature>
<feature type="region of interest" description="Disordered" evidence="2">
    <location>
        <begin position="449"/>
        <end position="495"/>
    </location>
</feature>
<feature type="region of interest" description="Disordered" evidence="2">
    <location>
        <begin position="778"/>
        <end position="804"/>
    </location>
</feature>
<dbReference type="FunFam" id="1.10.167.10:FF:000001">
    <property type="entry name" value="Putative regulator of g-protein signaling 12"/>
    <property type="match status" value="1"/>
</dbReference>
<feature type="compositionally biased region" description="Basic and acidic residues" evidence="2">
    <location>
        <begin position="792"/>
        <end position="804"/>
    </location>
</feature>
<dbReference type="FunFam" id="1.10.196.10:FF:000001">
    <property type="entry name" value="Regulator of G-protein signaling 8"/>
    <property type="match status" value="1"/>
</dbReference>
<dbReference type="InterPro" id="IPR016137">
    <property type="entry name" value="RGS"/>
</dbReference>
<feature type="compositionally biased region" description="Basic and acidic residues" evidence="2">
    <location>
        <begin position="456"/>
        <end position="476"/>
    </location>
</feature>
<evidence type="ECO:0000256" key="2">
    <source>
        <dbReference type="SAM" id="MobiDB-lite"/>
    </source>
</evidence>
<feature type="compositionally biased region" description="Basic and acidic residues" evidence="2">
    <location>
        <begin position="562"/>
        <end position="579"/>
    </location>
</feature>
<protein>
    <submittedName>
        <fullName evidence="5 6">Regulator of G-protein signaling 3a isoform X1</fullName>
    </submittedName>
</protein>
<dbReference type="GO" id="GO:0005886">
    <property type="term" value="C:plasma membrane"/>
    <property type="evidence" value="ECO:0007669"/>
    <property type="project" value="TreeGrafter"/>
</dbReference>
<feature type="domain" description="RGS" evidence="4">
    <location>
        <begin position="813"/>
        <end position="929"/>
    </location>
</feature>
<keyword evidence="1" id="KW-0734">Signal transduction inhibitor</keyword>
<dbReference type="RefSeq" id="XP_042578997.1">
    <property type="nucleotide sequence ID" value="XM_042723063.1"/>
</dbReference>
<dbReference type="InterPro" id="IPR034951">
    <property type="entry name" value="RGS_RGS3"/>
</dbReference>
<feature type="region of interest" description="Disordered" evidence="2">
    <location>
        <begin position="508"/>
        <end position="687"/>
    </location>
</feature>
<dbReference type="Pfam" id="PF00615">
    <property type="entry name" value="RGS"/>
    <property type="match status" value="1"/>
</dbReference>
<dbReference type="Pfam" id="PF00595">
    <property type="entry name" value="PDZ"/>
    <property type="match status" value="1"/>
</dbReference>
<dbReference type="PROSITE" id="PS50106">
    <property type="entry name" value="PDZ"/>
    <property type="match status" value="1"/>
</dbReference>
<evidence type="ECO:0000259" key="3">
    <source>
        <dbReference type="PROSITE" id="PS50106"/>
    </source>
</evidence>
<dbReference type="CTD" id="445235"/>
<dbReference type="SMART" id="SM00315">
    <property type="entry name" value="RGS"/>
    <property type="match status" value="1"/>
</dbReference>
<name>A0A9Q9W8Y0_CYPCA</name>
<dbReference type="RefSeq" id="XP_042578996.1">
    <property type="nucleotide sequence ID" value="XM_042723062.1"/>
</dbReference>
<feature type="compositionally biased region" description="Acidic residues" evidence="2">
    <location>
        <begin position="623"/>
        <end position="643"/>
    </location>
</feature>